<evidence type="ECO:0000256" key="1">
    <source>
        <dbReference type="ARBA" id="ARBA00022741"/>
    </source>
</evidence>
<dbReference type="Pfam" id="PF01926">
    <property type="entry name" value="MMR_HSR1"/>
    <property type="match status" value="1"/>
</dbReference>
<sequence>MLARVLQRSPAVAPPRPTPQELAARLDRTRAKNRAAQQRFRARQRAEVGELKQRQAELEGELRLAAGDVEGLRRQCDYLRALAKEQLGGGVGGGALWPGSSTAIGALQAGIVGLPNVGKSTLFNAIVENGKAAAANFPFCTIEPNVGMVTVPDSRLAELSKISGSRECLPTTVEFVDIAGLVRGASKGEGLGNKFLANIRETDAICQVVRCFEDDDIVHVSGKGANNPHVQSLRARAAEDGAEVVVVSAKVESELNEMPEEEAKEWLEMLGVKDGGLESLDGGLESLVRATYKTLGLQTYFTTGEKETRAWTIRRGMTAPQAAGVIHTDFEKGFIRAETIGYSDFLKHGGYGGAKEAGALRLEGKEYVVQEGDVLLFRFNV</sequence>
<dbReference type="PROSITE" id="PS00036">
    <property type="entry name" value="BZIP_BASIC"/>
    <property type="match status" value="1"/>
</dbReference>
<dbReference type="InterPro" id="IPR004827">
    <property type="entry name" value="bZIP"/>
</dbReference>
<keyword evidence="7" id="KW-1185">Reference proteome</keyword>
<dbReference type="AlphaFoldDB" id="A0A2V0PS82"/>
<dbReference type="SUPFAM" id="SSF81271">
    <property type="entry name" value="TGS-like"/>
    <property type="match status" value="1"/>
</dbReference>
<dbReference type="InterPro" id="IPR006073">
    <property type="entry name" value="GTP-bd"/>
</dbReference>
<dbReference type="Gene3D" id="3.10.20.30">
    <property type="match status" value="1"/>
</dbReference>
<protein>
    <recommendedName>
        <fullName evidence="8">Obg-like ATPase 1</fullName>
    </recommendedName>
</protein>
<evidence type="ECO:0000259" key="5">
    <source>
        <dbReference type="PROSITE" id="PS51880"/>
    </source>
</evidence>
<dbReference type="InterPro" id="IPR027417">
    <property type="entry name" value="P-loop_NTPase"/>
</dbReference>
<evidence type="ECO:0000256" key="2">
    <source>
        <dbReference type="ARBA" id="ARBA00022840"/>
    </source>
</evidence>
<name>A0A2V0PS82_9CHLO</name>
<feature type="domain" description="OBG-type G" evidence="4">
    <location>
        <begin position="107"/>
        <end position="228"/>
    </location>
</feature>
<evidence type="ECO:0000313" key="6">
    <source>
        <dbReference type="EMBL" id="GBG00186.1"/>
    </source>
</evidence>
<keyword evidence="1" id="KW-0547">Nucleotide-binding</keyword>
<dbReference type="InterPro" id="IPR013029">
    <property type="entry name" value="YchF_C"/>
</dbReference>
<dbReference type="Proteomes" id="UP000247498">
    <property type="component" value="Unassembled WGS sequence"/>
</dbReference>
<dbReference type="PRINTS" id="PR00326">
    <property type="entry name" value="GTP1OBG"/>
</dbReference>
<dbReference type="InterPro" id="IPR046347">
    <property type="entry name" value="bZIP_sf"/>
</dbReference>
<accession>A0A2V0PS82</accession>
<dbReference type="Gene3D" id="3.40.50.300">
    <property type="entry name" value="P-loop containing nucleotide triphosphate hydrolases"/>
    <property type="match status" value="1"/>
</dbReference>
<dbReference type="SUPFAM" id="SSF52540">
    <property type="entry name" value="P-loop containing nucleoside triphosphate hydrolases"/>
    <property type="match status" value="1"/>
</dbReference>
<dbReference type="GO" id="GO:0003700">
    <property type="term" value="F:DNA-binding transcription factor activity"/>
    <property type="evidence" value="ECO:0007669"/>
    <property type="project" value="InterPro"/>
</dbReference>
<dbReference type="InterPro" id="IPR012675">
    <property type="entry name" value="Beta-grasp_dom_sf"/>
</dbReference>
<feature type="domain" description="BZIP" evidence="3">
    <location>
        <begin position="23"/>
        <end position="86"/>
    </location>
</feature>
<feature type="domain" description="TGS" evidence="5">
    <location>
        <begin position="296"/>
        <end position="379"/>
    </location>
</feature>
<evidence type="ECO:0000313" key="7">
    <source>
        <dbReference type="Proteomes" id="UP000247498"/>
    </source>
</evidence>
<dbReference type="Pfam" id="PF06071">
    <property type="entry name" value="YchF-GTPase_C"/>
    <property type="match status" value="1"/>
</dbReference>
<organism evidence="6 7">
    <name type="scientific">Raphidocelis subcapitata</name>
    <dbReference type="NCBI Taxonomy" id="307507"/>
    <lineage>
        <taxon>Eukaryota</taxon>
        <taxon>Viridiplantae</taxon>
        <taxon>Chlorophyta</taxon>
        <taxon>core chlorophytes</taxon>
        <taxon>Chlorophyceae</taxon>
        <taxon>CS clade</taxon>
        <taxon>Sphaeropleales</taxon>
        <taxon>Selenastraceae</taxon>
        <taxon>Raphidocelis</taxon>
    </lineage>
</organism>
<dbReference type="FunFam" id="3.10.20.30:FF:000001">
    <property type="entry name" value="Ribosome-binding ATPase YchF"/>
    <property type="match status" value="1"/>
</dbReference>
<evidence type="ECO:0000259" key="3">
    <source>
        <dbReference type="PROSITE" id="PS50217"/>
    </source>
</evidence>
<dbReference type="STRING" id="307507.A0A2V0PS82"/>
<dbReference type="GO" id="GO:0005524">
    <property type="term" value="F:ATP binding"/>
    <property type="evidence" value="ECO:0007669"/>
    <property type="project" value="UniProtKB-KW"/>
</dbReference>
<dbReference type="PROSITE" id="PS50217">
    <property type="entry name" value="BZIP"/>
    <property type="match status" value="1"/>
</dbReference>
<dbReference type="GO" id="GO:0016887">
    <property type="term" value="F:ATP hydrolysis activity"/>
    <property type="evidence" value="ECO:0007669"/>
    <property type="project" value="TreeGrafter"/>
</dbReference>
<dbReference type="SUPFAM" id="SSF57959">
    <property type="entry name" value="Leucine zipper domain"/>
    <property type="match status" value="1"/>
</dbReference>
<dbReference type="PROSITE" id="PS51710">
    <property type="entry name" value="G_OBG"/>
    <property type="match status" value="1"/>
</dbReference>
<dbReference type="InterPro" id="IPR012676">
    <property type="entry name" value="TGS-like"/>
</dbReference>
<dbReference type="PANTHER" id="PTHR23305:SF18">
    <property type="entry name" value="OBG-TYPE G DOMAIN-CONTAINING PROTEIN"/>
    <property type="match status" value="1"/>
</dbReference>
<dbReference type="OrthoDB" id="424823at2759"/>
<dbReference type="InterPro" id="IPR031167">
    <property type="entry name" value="G_OBG"/>
</dbReference>
<dbReference type="PROSITE" id="PS51880">
    <property type="entry name" value="TGS"/>
    <property type="match status" value="1"/>
</dbReference>
<proteinExistence type="predicted"/>
<keyword evidence="2" id="KW-0067">ATP-binding</keyword>
<dbReference type="FunCoup" id="A0A2V0PS82">
    <property type="interactions" value="499"/>
</dbReference>
<dbReference type="CDD" id="cd14688">
    <property type="entry name" value="bZIP_YAP"/>
    <property type="match status" value="1"/>
</dbReference>
<dbReference type="GO" id="GO:0005737">
    <property type="term" value="C:cytoplasm"/>
    <property type="evidence" value="ECO:0007669"/>
    <property type="project" value="TreeGrafter"/>
</dbReference>
<evidence type="ECO:0008006" key="8">
    <source>
        <dbReference type="Google" id="ProtNLM"/>
    </source>
</evidence>
<evidence type="ECO:0000259" key="4">
    <source>
        <dbReference type="PROSITE" id="PS51710"/>
    </source>
</evidence>
<dbReference type="EMBL" id="BDRX01000198">
    <property type="protein sequence ID" value="GBG00186.1"/>
    <property type="molecule type" value="Genomic_DNA"/>
</dbReference>
<gene>
    <name evidence="6" type="ORF">Rsub_12956</name>
</gene>
<dbReference type="InterPro" id="IPR004095">
    <property type="entry name" value="TGS"/>
</dbReference>
<dbReference type="GO" id="GO:0005525">
    <property type="term" value="F:GTP binding"/>
    <property type="evidence" value="ECO:0007669"/>
    <property type="project" value="InterPro"/>
</dbReference>
<dbReference type="PANTHER" id="PTHR23305">
    <property type="entry name" value="OBG GTPASE FAMILY"/>
    <property type="match status" value="1"/>
</dbReference>
<dbReference type="InParanoid" id="A0A2V0PS82"/>
<reference evidence="6 7" key="1">
    <citation type="journal article" date="2018" name="Sci. Rep.">
        <title>Raphidocelis subcapitata (=Pseudokirchneriella subcapitata) provides an insight into genome evolution and environmental adaptations in the Sphaeropleales.</title>
        <authorList>
            <person name="Suzuki S."/>
            <person name="Yamaguchi H."/>
            <person name="Nakajima N."/>
            <person name="Kawachi M."/>
        </authorList>
    </citation>
    <scope>NUCLEOTIDE SEQUENCE [LARGE SCALE GENOMIC DNA]</scope>
    <source>
        <strain evidence="6 7">NIES-35</strain>
    </source>
</reference>
<dbReference type="CDD" id="cd04867">
    <property type="entry name" value="TGS_YchF_OLA1"/>
    <property type="match status" value="1"/>
</dbReference>
<comment type="caution">
    <text evidence="6">The sequence shown here is derived from an EMBL/GenBank/DDBJ whole genome shotgun (WGS) entry which is preliminary data.</text>
</comment>